<dbReference type="Proteomes" id="UP000319976">
    <property type="component" value="Chromosome"/>
</dbReference>
<dbReference type="InterPro" id="IPR013785">
    <property type="entry name" value="Aldolase_TIM"/>
</dbReference>
<sequence>MKSLDFKLERIQKDSSCGDFIIADAKDADMAMGLAAPGTKRDGSGWRSLSEYRELIRQNVSQGLVDIMLMSASTSELLSVEEQIFEQSTVTPAVRLNDTTDIWFVSGGTYHQHPARPFRTATLSHAKYGKLVDDGQKLPAKVDLGLYSITFNNGIDADYAMVSAYKEFRIEAEKAGMRHFLEVFNPNCPVSEIDDIPRFVNDSIARTLAGVPKSGRPQFLKIAYNGPEALEALLNYDDSLIIGILGGSSGTTYDAFHQLWEAKKYGARIALYGRMINNSEDQLAFIQHLRWLADGEITDPADAVRSYHAVLSENKTAPIRSLEDDLQLSSRLSSYSR</sequence>
<dbReference type="KEGG" id="chya:V22_21400"/>
<dbReference type="RefSeq" id="WP_145262447.1">
    <property type="nucleotide sequence ID" value="NZ_CP036316.1"/>
</dbReference>
<name>A0A517T957_9PLAN</name>
<accession>A0A517T957</accession>
<reference evidence="1 2" key="1">
    <citation type="submission" date="2019-02" db="EMBL/GenBank/DDBJ databases">
        <title>Deep-cultivation of Planctomycetes and their phenomic and genomic characterization uncovers novel biology.</title>
        <authorList>
            <person name="Wiegand S."/>
            <person name="Jogler M."/>
            <person name="Boedeker C."/>
            <person name="Pinto D."/>
            <person name="Vollmers J."/>
            <person name="Rivas-Marin E."/>
            <person name="Kohn T."/>
            <person name="Peeters S.H."/>
            <person name="Heuer A."/>
            <person name="Rast P."/>
            <person name="Oberbeckmann S."/>
            <person name="Bunk B."/>
            <person name="Jeske O."/>
            <person name="Meyerdierks A."/>
            <person name="Storesund J.E."/>
            <person name="Kallscheuer N."/>
            <person name="Luecker S."/>
            <person name="Lage O.M."/>
            <person name="Pohl T."/>
            <person name="Merkel B.J."/>
            <person name="Hornburger P."/>
            <person name="Mueller R.-W."/>
            <person name="Bruemmer F."/>
            <person name="Labrenz M."/>
            <person name="Spormann A.M."/>
            <person name="Op den Camp H."/>
            <person name="Overmann J."/>
            <person name="Amann R."/>
            <person name="Jetten M.S.M."/>
            <person name="Mascher T."/>
            <person name="Medema M.H."/>
            <person name="Devos D.P."/>
            <person name="Kaster A.-K."/>
            <person name="Ovreas L."/>
            <person name="Rohde M."/>
            <person name="Galperin M.Y."/>
            <person name="Jogler C."/>
        </authorList>
    </citation>
    <scope>NUCLEOTIDE SEQUENCE [LARGE SCALE GENOMIC DNA]</scope>
    <source>
        <strain evidence="1 2">V22</strain>
    </source>
</reference>
<dbReference type="OrthoDB" id="236271at2"/>
<dbReference type="AlphaFoldDB" id="A0A517T957"/>
<organism evidence="1 2">
    <name type="scientific">Calycomorphotria hydatis</name>
    <dbReference type="NCBI Taxonomy" id="2528027"/>
    <lineage>
        <taxon>Bacteria</taxon>
        <taxon>Pseudomonadati</taxon>
        <taxon>Planctomycetota</taxon>
        <taxon>Planctomycetia</taxon>
        <taxon>Planctomycetales</taxon>
        <taxon>Planctomycetaceae</taxon>
        <taxon>Calycomorphotria</taxon>
    </lineage>
</organism>
<gene>
    <name evidence="1" type="ORF">V22_21400</name>
</gene>
<protein>
    <recommendedName>
        <fullName evidence="3">Fructose-bisphosphate aldolase</fullName>
    </recommendedName>
</protein>
<dbReference type="EMBL" id="CP036316">
    <property type="protein sequence ID" value="QDT64897.1"/>
    <property type="molecule type" value="Genomic_DNA"/>
</dbReference>
<evidence type="ECO:0000313" key="2">
    <source>
        <dbReference type="Proteomes" id="UP000319976"/>
    </source>
</evidence>
<evidence type="ECO:0000313" key="1">
    <source>
        <dbReference type="EMBL" id="QDT64897.1"/>
    </source>
</evidence>
<proteinExistence type="predicted"/>
<evidence type="ECO:0008006" key="3">
    <source>
        <dbReference type="Google" id="ProtNLM"/>
    </source>
</evidence>
<keyword evidence="2" id="KW-1185">Reference proteome</keyword>
<dbReference type="Gene3D" id="3.20.20.70">
    <property type="entry name" value="Aldolase class I"/>
    <property type="match status" value="1"/>
</dbReference>